<comment type="function">
    <text evidence="4">Dirigent proteins impart stereoselectivity on the phenoxy radical-coupling reaction, yielding optically active lignans from two molecules of coniferyl alcohol in the biosynthesis of lignans, flavonolignans, and alkaloids and thus plays a central role in plant secondary metabolism.</text>
</comment>
<comment type="subunit">
    <text evidence="2 4">Homodimer.</text>
</comment>
<comment type="similarity">
    <text evidence="1 4">Belongs to the plant dirigent protein family.</text>
</comment>
<proteinExistence type="inferred from homology"/>
<dbReference type="GO" id="GO:0009699">
    <property type="term" value="P:phenylpropanoid biosynthetic process"/>
    <property type="evidence" value="ECO:0007669"/>
    <property type="project" value="UniProtKB-ARBA"/>
</dbReference>
<organism evidence="5 6">
    <name type="scientific">Ilex paraguariensis</name>
    <name type="common">yerba mate</name>
    <dbReference type="NCBI Taxonomy" id="185542"/>
    <lineage>
        <taxon>Eukaryota</taxon>
        <taxon>Viridiplantae</taxon>
        <taxon>Streptophyta</taxon>
        <taxon>Embryophyta</taxon>
        <taxon>Tracheophyta</taxon>
        <taxon>Spermatophyta</taxon>
        <taxon>Magnoliopsida</taxon>
        <taxon>eudicotyledons</taxon>
        <taxon>Gunneridae</taxon>
        <taxon>Pentapetalae</taxon>
        <taxon>asterids</taxon>
        <taxon>campanulids</taxon>
        <taxon>Aquifoliales</taxon>
        <taxon>Aquifoliaceae</taxon>
        <taxon>Ilex</taxon>
    </lineage>
</organism>
<dbReference type="EMBL" id="CAUOFW020003092">
    <property type="protein sequence ID" value="CAK9157991.1"/>
    <property type="molecule type" value="Genomic_DNA"/>
</dbReference>
<comment type="caution">
    <text evidence="5">The sequence shown here is derived from an EMBL/GenBank/DDBJ whole genome shotgun (WGS) entry which is preliminary data.</text>
</comment>
<protein>
    <recommendedName>
        <fullName evidence="4">Dirigent protein</fullName>
    </recommendedName>
</protein>
<dbReference type="PANTHER" id="PTHR21495">
    <property type="entry name" value="NUCLEOPORIN-RELATED"/>
    <property type="match status" value="1"/>
</dbReference>
<keyword evidence="4" id="KW-0732">Signal</keyword>
<name>A0ABC8SPX7_9AQUA</name>
<dbReference type="AlphaFoldDB" id="A0ABC8SPX7"/>
<evidence type="ECO:0000313" key="6">
    <source>
        <dbReference type="Proteomes" id="UP001642360"/>
    </source>
</evidence>
<reference evidence="5 6" key="1">
    <citation type="submission" date="2024-02" db="EMBL/GenBank/DDBJ databases">
        <authorList>
            <person name="Vignale AGUSTIN F."/>
            <person name="Sosa J E."/>
            <person name="Modenutti C."/>
        </authorList>
    </citation>
    <scope>NUCLEOTIDE SEQUENCE [LARGE SCALE GENOMIC DNA]</scope>
</reference>
<dbReference type="Proteomes" id="UP001642360">
    <property type="component" value="Unassembled WGS sequence"/>
</dbReference>
<evidence type="ECO:0000313" key="5">
    <source>
        <dbReference type="EMBL" id="CAK9157991.1"/>
    </source>
</evidence>
<dbReference type="Gene3D" id="2.40.480.10">
    <property type="entry name" value="Allene oxide cyclase-like"/>
    <property type="match status" value="1"/>
</dbReference>
<comment type="subcellular location">
    <subcellularLocation>
        <location evidence="4">Secreted</location>
        <location evidence="4">Extracellular space</location>
        <location evidence="4">Apoplast</location>
    </subcellularLocation>
</comment>
<keyword evidence="4" id="KW-0052">Apoplast</keyword>
<evidence type="ECO:0000256" key="2">
    <source>
        <dbReference type="ARBA" id="ARBA00011738"/>
    </source>
</evidence>
<dbReference type="InterPro" id="IPR004265">
    <property type="entry name" value="Dirigent"/>
</dbReference>
<sequence length="179" mass="19271">MAPNAITPPLKLSLLLLLAISISTQSQPHQLKETNMTLYFQDVSAGPNATAVPITGIPGHLWTFASFGTVYCTDDPMTESIEQSSAQVARGQGIYVTSALDGSTTHVLISIVFTNAKFNGSTLEIQGASQQFEKMREVAVVGGTGKFRYAKGFATLMTVYLDTTIAYAVIQCNITVQHY</sequence>
<feature type="signal peptide" evidence="4">
    <location>
        <begin position="1"/>
        <end position="26"/>
    </location>
</feature>
<feature type="chain" id="PRO_5044530865" description="Dirigent protein" evidence="4">
    <location>
        <begin position="27"/>
        <end position="179"/>
    </location>
</feature>
<evidence type="ECO:0000256" key="4">
    <source>
        <dbReference type="RuleBase" id="RU363099"/>
    </source>
</evidence>
<keyword evidence="6" id="KW-1185">Reference proteome</keyword>
<dbReference type="InterPro" id="IPR044859">
    <property type="entry name" value="Allene_oxi_cyc_Dirigent"/>
</dbReference>
<dbReference type="GO" id="GO:0048046">
    <property type="term" value="C:apoplast"/>
    <property type="evidence" value="ECO:0007669"/>
    <property type="project" value="UniProtKB-SubCell"/>
</dbReference>
<keyword evidence="3 4" id="KW-0964">Secreted</keyword>
<gene>
    <name evidence="5" type="ORF">ILEXP_LOCUS26570</name>
</gene>
<evidence type="ECO:0000256" key="3">
    <source>
        <dbReference type="ARBA" id="ARBA00022525"/>
    </source>
</evidence>
<evidence type="ECO:0000256" key="1">
    <source>
        <dbReference type="ARBA" id="ARBA00010746"/>
    </source>
</evidence>
<accession>A0ABC8SPX7</accession>
<dbReference type="Pfam" id="PF03018">
    <property type="entry name" value="Dirigent"/>
    <property type="match status" value="1"/>
</dbReference>